<reference evidence="6 8" key="2">
    <citation type="submission" date="2016-10" db="EMBL/GenBank/DDBJ databases">
        <authorList>
            <person name="Varghese N."/>
            <person name="Submissions S."/>
        </authorList>
    </citation>
    <scope>NUCLEOTIDE SEQUENCE [LARGE SCALE GENOMIC DNA]</scope>
    <source>
        <strain evidence="6 8">BS2774</strain>
    </source>
</reference>
<dbReference type="SUPFAM" id="SSF75516">
    <property type="entry name" value="Pheromone-binding domain of LuxR-like quorum-sensing transcription factors"/>
    <property type="match status" value="1"/>
</dbReference>
<gene>
    <name evidence="5" type="ORF">BFN10_22280</name>
    <name evidence="6" type="ORF">SAMN04490184_5711</name>
</gene>
<organism evidence="5 7">
    <name type="scientific">Pseudomonas extremorientalis</name>
    <dbReference type="NCBI Taxonomy" id="169669"/>
    <lineage>
        <taxon>Bacteria</taxon>
        <taxon>Pseudomonadati</taxon>
        <taxon>Pseudomonadota</taxon>
        <taxon>Gammaproteobacteria</taxon>
        <taxon>Pseudomonadales</taxon>
        <taxon>Pseudomonadaceae</taxon>
        <taxon>Pseudomonas</taxon>
    </lineage>
</organism>
<dbReference type="PANTHER" id="PTHR44688">
    <property type="entry name" value="DNA-BINDING TRANSCRIPTIONAL ACTIVATOR DEVR_DOSR"/>
    <property type="match status" value="1"/>
</dbReference>
<dbReference type="SMART" id="SM00421">
    <property type="entry name" value="HTH_LUXR"/>
    <property type="match status" value="1"/>
</dbReference>
<keyword evidence="8" id="KW-1185">Reference proteome</keyword>
<accession>A0A1H0WH49</accession>
<evidence type="ECO:0000256" key="2">
    <source>
        <dbReference type="ARBA" id="ARBA00023125"/>
    </source>
</evidence>
<dbReference type="Gene3D" id="3.30.450.80">
    <property type="entry name" value="Transcription factor LuxR-like, autoinducer-binding domain"/>
    <property type="match status" value="1"/>
</dbReference>
<evidence type="ECO:0000313" key="8">
    <source>
        <dbReference type="Proteomes" id="UP000182654"/>
    </source>
</evidence>
<dbReference type="RefSeq" id="WP_071491469.1">
    <property type="nucleotide sequence ID" value="NZ_CP089519.1"/>
</dbReference>
<dbReference type="Proteomes" id="UP000181686">
    <property type="component" value="Unassembled WGS sequence"/>
</dbReference>
<dbReference type="Gene3D" id="1.10.10.10">
    <property type="entry name" value="Winged helix-like DNA-binding domain superfamily/Winged helix DNA-binding domain"/>
    <property type="match status" value="1"/>
</dbReference>
<evidence type="ECO:0000256" key="1">
    <source>
        <dbReference type="ARBA" id="ARBA00023015"/>
    </source>
</evidence>
<dbReference type="EMBL" id="MDGK01000055">
    <property type="protein sequence ID" value="OIN05868.1"/>
    <property type="molecule type" value="Genomic_DNA"/>
</dbReference>
<dbReference type="Pfam" id="PF00196">
    <property type="entry name" value="GerE"/>
    <property type="match status" value="1"/>
</dbReference>
<dbReference type="CDD" id="cd06170">
    <property type="entry name" value="LuxR_C_like"/>
    <property type="match status" value="1"/>
</dbReference>
<feature type="domain" description="HTH luxR-type" evidence="4">
    <location>
        <begin position="183"/>
        <end position="248"/>
    </location>
</feature>
<name>A0A1H0WH49_9PSED</name>
<dbReference type="GO" id="GO:0006355">
    <property type="term" value="P:regulation of DNA-templated transcription"/>
    <property type="evidence" value="ECO:0007669"/>
    <property type="project" value="InterPro"/>
</dbReference>
<evidence type="ECO:0000313" key="7">
    <source>
        <dbReference type="Proteomes" id="UP000181686"/>
    </source>
</evidence>
<dbReference type="Pfam" id="PF03472">
    <property type="entry name" value="Autoind_bind"/>
    <property type="match status" value="1"/>
</dbReference>
<dbReference type="InterPro" id="IPR016032">
    <property type="entry name" value="Sig_transdc_resp-reg_C-effctor"/>
</dbReference>
<dbReference type="AlphaFoldDB" id="A0A1H0WH49"/>
<keyword evidence="3" id="KW-0804">Transcription</keyword>
<evidence type="ECO:0000259" key="4">
    <source>
        <dbReference type="PROSITE" id="PS50043"/>
    </source>
</evidence>
<dbReference type="InterPro" id="IPR000792">
    <property type="entry name" value="Tscrpt_reg_LuxR_C"/>
</dbReference>
<dbReference type="InterPro" id="IPR005143">
    <property type="entry name" value="TF_LuxR_autoind-bd_dom"/>
</dbReference>
<dbReference type="InterPro" id="IPR036388">
    <property type="entry name" value="WH-like_DNA-bd_sf"/>
</dbReference>
<proteinExistence type="predicted"/>
<sequence length="252" mass="27753">MHTDLMRFSEQLAHTTTLDACLAEVQAATDQLGFKTLIYDYAPVPVSHEGALITPSVFKTLNAPTDMHTLWCERGYYQIDPVQQCAARRTTPFVWSFSADTHWNGALTDAHRPVAHYIRDYGLSTGLTVPLHLPDGGFATLTAIVDGTPDGAERQAQHNLGEMLVLAHAFQSRASELLAPAERCCTHIHLTRRERECLQHSAKGLTAKGIAATLNRSQATVNLHLVGAARKLGARNRVEAVVRGLHYRLVEI</sequence>
<dbReference type="PRINTS" id="PR00038">
    <property type="entry name" value="HTHLUXR"/>
</dbReference>
<evidence type="ECO:0000256" key="3">
    <source>
        <dbReference type="ARBA" id="ARBA00023163"/>
    </source>
</evidence>
<keyword evidence="2" id="KW-0238">DNA-binding</keyword>
<protein>
    <submittedName>
        <fullName evidence="5">LuxR family transcriptional regulator</fullName>
    </submittedName>
    <submittedName>
        <fullName evidence="6">Transcriptional regulator, LuxR family</fullName>
    </submittedName>
</protein>
<evidence type="ECO:0000313" key="6">
    <source>
        <dbReference type="EMBL" id="SDP90052.1"/>
    </source>
</evidence>
<dbReference type="PROSITE" id="PS50043">
    <property type="entry name" value="HTH_LUXR_2"/>
    <property type="match status" value="1"/>
</dbReference>
<dbReference type="Proteomes" id="UP000182654">
    <property type="component" value="Chromosome I"/>
</dbReference>
<keyword evidence="1" id="KW-0805">Transcription regulation</keyword>
<dbReference type="PANTHER" id="PTHR44688:SF16">
    <property type="entry name" value="DNA-BINDING TRANSCRIPTIONAL ACTIVATOR DEVR_DOSR"/>
    <property type="match status" value="1"/>
</dbReference>
<dbReference type="GO" id="GO:0003677">
    <property type="term" value="F:DNA binding"/>
    <property type="evidence" value="ECO:0007669"/>
    <property type="project" value="UniProtKB-KW"/>
</dbReference>
<dbReference type="EMBL" id="LT629708">
    <property type="protein sequence ID" value="SDP90052.1"/>
    <property type="molecule type" value="Genomic_DNA"/>
</dbReference>
<dbReference type="InterPro" id="IPR036693">
    <property type="entry name" value="TF_LuxR_autoind-bd_dom_sf"/>
</dbReference>
<dbReference type="SUPFAM" id="SSF46894">
    <property type="entry name" value="C-terminal effector domain of the bipartite response regulators"/>
    <property type="match status" value="1"/>
</dbReference>
<reference evidence="5 7" key="1">
    <citation type="submission" date="2016-08" db="EMBL/GenBank/DDBJ databases">
        <title>Draft genome sequence of the type strain of Pseudomonas extremorientalis LMG 19695T isolated from drinking water reservoir.</title>
        <authorList>
            <person name="Tambong J.T."/>
        </authorList>
    </citation>
    <scope>NUCLEOTIDE SEQUENCE [LARGE SCALE GENOMIC DNA]</scope>
    <source>
        <strain evidence="5 7">LMG 19695</strain>
    </source>
</reference>
<evidence type="ECO:0000313" key="5">
    <source>
        <dbReference type="EMBL" id="OIN05868.1"/>
    </source>
</evidence>